<feature type="domain" description="Acetyl-coenzyme A synthetase N-terminal" evidence="3">
    <location>
        <begin position="4"/>
        <end position="51"/>
    </location>
</feature>
<gene>
    <name evidence="4" type="ORF">B1A_10526</name>
</gene>
<dbReference type="PANTHER" id="PTHR24095:SF14">
    <property type="entry name" value="ACETYL-COENZYME A SYNTHETASE 1"/>
    <property type="match status" value="1"/>
</dbReference>
<dbReference type="SUPFAM" id="SSF56801">
    <property type="entry name" value="Acetyl-CoA synthetase-like"/>
    <property type="match status" value="1"/>
</dbReference>
<dbReference type="Pfam" id="PF00501">
    <property type="entry name" value="AMP-binding"/>
    <property type="match status" value="1"/>
</dbReference>
<dbReference type="GO" id="GO:0006085">
    <property type="term" value="P:acetyl-CoA biosynthetic process"/>
    <property type="evidence" value="ECO:0007669"/>
    <property type="project" value="TreeGrafter"/>
</dbReference>
<feature type="domain" description="AMP-dependent synthetase/ligase" evidence="2">
    <location>
        <begin position="56"/>
        <end position="168"/>
    </location>
</feature>
<proteinExistence type="inferred from homology"/>
<evidence type="ECO:0000259" key="3">
    <source>
        <dbReference type="Pfam" id="PF16177"/>
    </source>
</evidence>
<name>T1BZ02_9ZZZZ</name>
<comment type="caution">
    <text evidence="4">The sequence shown here is derived from an EMBL/GenBank/DDBJ whole genome shotgun (WGS) entry which is preliminary data.</text>
</comment>
<dbReference type="EMBL" id="AUZX01007499">
    <property type="protein sequence ID" value="EQD59180.1"/>
    <property type="molecule type" value="Genomic_DNA"/>
</dbReference>
<reference evidence="4" key="2">
    <citation type="journal article" date="2014" name="ISME J.">
        <title>Microbial stratification in low pH oxic and suboxic macroscopic growths along an acid mine drainage.</title>
        <authorList>
            <person name="Mendez-Garcia C."/>
            <person name="Mesa V."/>
            <person name="Sprenger R.R."/>
            <person name="Richter M."/>
            <person name="Diez M.S."/>
            <person name="Solano J."/>
            <person name="Bargiela R."/>
            <person name="Golyshina O.V."/>
            <person name="Manteca A."/>
            <person name="Ramos J.L."/>
            <person name="Gallego J.R."/>
            <person name="Llorente I."/>
            <person name="Martins Dos Santos V.A."/>
            <person name="Jensen O.N."/>
            <person name="Pelaez A.I."/>
            <person name="Sanchez J."/>
            <person name="Ferrer M."/>
        </authorList>
    </citation>
    <scope>NUCLEOTIDE SEQUENCE</scope>
</reference>
<dbReference type="PANTHER" id="PTHR24095">
    <property type="entry name" value="ACETYL-COENZYME A SYNTHETASE"/>
    <property type="match status" value="1"/>
</dbReference>
<protein>
    <submittedName>
        <fullName evidence="4">AMP-dependent synthetase and ligase</fullName>
    </submittedName>
</protein>
<feature type="non-terminal residue" evidence="4">
    <location>
        <position position="185"/>
    </location>
</feature>
<dbReference type="Gene3D" id="3.40.50.12780">
    <property type="entry name" value="N-terminal domain of ligase-like"/>
    <property type="match status" value="1"/>
</dbReference>
<dbReference type="GO" id="GO:0003987">
    <property type="term" value="F:acetate-CoA ligase activity"/>
    <property type="evidence" value="ECO:0007669"/>
    <property type="project" value="TreeGrafter"/>
</dbReference>
<dbReference type="InterPro" id="IPR042099">
    <property type="entry name" value="ANL_N_sf"/>
</dbReference>
<comment type="similarity">
    <text evidence="1">Belongs to the ATP-dependent AMP-binding enzyme family.</text>
</comment>
<dbReference type="Pfam" id="PF16177">
    <property type="entry name" value="ACAS_N"/>
    <property type="match status" value="1"/>
</dbReference>
<evidence type="ECO:0000256" key="1">
    <source>
        <dbReference type="ARBA" id="ARBA00006432"/>
    </source>
</evidence>
<dbReference type="AlphaFoldDB" id="T1BZ02"/>
<feature type="non-terminal residue" evidence="4">
    <location>
        <position position="1"/>
    </location>
</feature>
<dbReference type="InterPro" id="IPR032387">
    <property type="entry name" value="ACAS_N"/>
</dbReference>
<reference evidence="4" key="1">
    <citation type="submission" date="2013-08" db="EMBL/GenBank/DDBJ databases">
        <authorList>
            <person name="Mendez C."/>
            <person name="Richter M."/>
            <person name="Ferrer M."/>
            <person name="Sanchez J."/>
        </authorList>
    </citation>
    <scope>NUCLEOTIDE SEQUENCE</scope>
</reference>
<sequence length="185" mass="20760">ADNERSPFWEAVVKDCEISFFEKYSSILDDSEGKPWTKWFVGGKINLSYNCVEKYKNTDTPAIICEFEDRSTETISFRELDRKTGQLSAFLKNLGVVKGDKIGIFMPLIPEAIVAMYSIMRIGAVAVPMFSGYGKEAVETRVEDASIKYLFTVDSYNRKGKEIKMADSARGIEGLTLIIKGSTHP</sequence>
<evidence type="ECO:0000313" key="4">
    <source>
        <dbReference type="EMBL" id="EQD59180.1"/>
    </source>
</evidence>
<evidence type="ECO:0000259" key="2">
    <source>
        <dbReference type="Pfam" id="PF00501"/>
    </source>
</evidence>
<keyword evidence="4" id="KW-0436">Ligase</keyword>
<organism evidence="4">
    <name type="scientific">mine drainage metagenome</name>
    <dbReference type="NCBI Taxonomy" id="410659"/>
    <lineage>
        <taxon>unclassified sequences</taxon>
        <taxon>metagenomes</taxon>
        <taxon>ecological metagenomes</taxon>
    </lineage>
</organism>
<accession>T1BZ02</accession>
<dbReference type="InterPro" id="IPR000873">
    <property type="entry name" value="AMP-dep_synth/lig_dom"/>
</dbReference>